<feature type="domain" description="Hedgehog/Intein (Hint)" evidence="1">
    <location>
        <begin position="33"/>
        <end position="168"/>
    </location>
</feature>
<accession>A0A6I6ILF5</accession>
<dbReference type="InterPro" id="IPR036844">
    <property type="entry name" value="Hint_dom_sf"/>
</dbReference>
<dbReference type="AlphaFoldDB" id="A0A6I6ILF5"/>
<dbReference type="RefSeq" id="WP_157706535.1">
    <property type="nucleotide sequence ID" value="NZ_CP034348.1"/>
</dbReference>
<dbReference type="KEGG" id="rom:EI983_06265"/>
<organism evidence="2 3">
    <name type="scientific">Roseovarius faecimaris</name>
    <dbReference type="NCBI Taxonomy" id="2494550"/>
    <lineage>
        <taxon>Bacteria</taxon>
        <taxon>Pseudomonadati</taxon>
        <taxon>Pseudomonadota</taxon>
        <taxon>Alphaproteobacteria</taxon>
        <taxon>Rhodobacterales</taxon>
        <taxon>Roseobacteraceae</taxon>
        <taxon>Roseovarius</taxon>
    </lineage>
</organism>
<dbReference type="Proteomes" id="UP000428330">
    <property type="component" value="Chromosome"/>
</dbReference>
<sequence>MLGWMSAENRGAQRIMEPTGAYDGGAVGARSGLMTGTRVATALGWRAVEAVSEGDLVLTFDAGLQRVTKITRQAIWNGAGSCPQRFWPLHVPAGALGNRGDLHLMPEQYVMVESDAGEELFGDPFSLIMAHVLEGMNGIEAIRPDHGLKDGPEAIVLHFETDQVIFAESGVLFYCPSACGLLDQAVSAHVGAPYKALRQEDADVLVMCIESEKAASRLWADTTLPAASYAVA</sequence>
<evidence type="ECO:0000313" key="2">
    <source>
        <dbReference type="EMBL" id="QGX97900.1"/>
    </source>
</evidence>
<name>A0A6I6ILF5_9RHOB</name>
<dbReference type="Pfam" id="PF13403">
    <property type="entry name" value="Hint_2"/>
    <property type="match status" value="1"/>
</dbReference>
<evidence type="ECO:0000259" key="1">
    <source>
        <dbReference type="Pfam" id="PF13403"/>
    </source>
</evidence>
<gene>
    <name evidence="2" type="ORF">EI983_06265</name>
</gene>
<dbReference type="SUPFAM" id="SSF51294">
    <property type="entry name" value="Hedgehog/intein (Hint) domain"/>
    <property type="match status" value="1"/>
</dbReference>
<keyword evidence="3" id="KW-1185">Reference proteome</keyword>
<dbReference type="EMBL" id="CP034348">
    <property type="protein sequence ID" value="QGX97900.1"/>
    <property type="molecule type" value="Genomic_DNA"/>
</dbReference>
<evidence type="ECO:0000313" key="3">
    <source>
        <dbReference type="Proteomes" id="UP000428330"/>
    </source>
</evidence>
<dbReference type="OrthoDB" id="7685535at2"/>
<protein>
    <recommendedName>
        <fullName evidence="1">Hedgehog/Intein (Hint) domain-containing protein</fullName>
    </recommendedName>
</protein>
<proteinExistence type="predicted"/>
<reference evidence="3" key="1">
    <citation type="submission" date="2018-12" db="EMBL/GenBank/DDBJ databases">
        <title>Complete genome sequence of Roseovarius sp. MME-070.</title>
        <authorList>
            <person name="Nam Y.-D."/>
            <person name="Kang J."/>
            <person name="Chung W.-H."/>
            <person name="Park Y.S."/>
        </authorList>
    </citation>
    <scope>NUCLEOTIDE SEQUENCE [LARGE SCALE GENOMIC DNA]</scope>
    <source>
        <strain evidence="3">MME-070</strain>
    </source>
</reference>
<dbReference type="InterPro" id="IPR028992">
    <property type="entry name" value="Hedgehog/Intein_dom"/>
</dbReference>